<evidence type="ECO:0008006" key="4">
    <source>
        <dbReference type="Google" id="ProtNLM"/>
    </source>
</evidence>
<feature type="non-terminal residue" evidence="2">
    <location>
        <position position="1"/>
    </location>
</feature>
<evidence type="ECO:0000313" key="3">
    <source>
        <dbReference type="Proteomes" id="UP001189429"/>
    </source>
</evidence>
<comment type="caution">
    <text evidence="2">The sequence shown here is derived from an EMBL/GenBank/DDBJ whole genome shotgun (WGS) entry which is preliminary data.</text>
</comment>
<keyword evidence="3" id="KW-1185">Reference proteome</keyword>
<accession>A0ABN9V1U4</accession>
<sequence length="144" mass="15730">PSSASQPASPPAAPRFCSGGAMSTPQIEGAKPSFLSRMGSKVTTLVASNLKPGTAIYSVMFGAAAGVLLSGVVYAGRTFSVMCFDHEYYKVQSRKRYYEKQLLFMREQEEVQSAHYYAALAGECPSTTVATRMPFKSLENKYRF</sequence>
<dbReference type="EMBL" id="CAUYUJ010016567">
    <property type="protein sequence ID" value="CAK0866732.1"/>
    <property type="molecule type" value="Genomic_DNA"/>
</dbReference>
<evidence type="ECO:0000256" key="1">
    <source>
        <dbReference type="SAM" id="Phobius"/>
    </source>
</evidence>
<feature type="transmembrane region" description="Helical" evidence="1">
    <location>
        <begin position="55"/>
        <end position="76"/>
    </location>
</feature>
<keyword evidence="1" id="KW-0472">Membrane</keyword>
<dbReference type="Proteomes" id="UP001189429">
    <property type="component" value="Unassembled WGS sequence"/>
</dbReference>
<reference evidence="2" key="1">
    <citation type="submission" date="2023-10" db="EMBL/GenBank/DDBJ databases">
        <authorList>
            <person name="Chen Y."/>
            <person name="Shah S."/>
            <person name="Dougan E. K."/>
            <person name="Thang M."/>
            <person name="Chan C."/>
        </authorList>
    </citation>
    <scope>NUCLEOTIDE SEQUENCE [LARGE SCALE GENOMIC DNA]</scope>
</reference>
<gene>
    <name evidence="2" type="ORF">PCOR1329_LOCUS53840</name>
</gene>
<keyword evidence="1" id="KW-0812">Transmembrane</keyword>
<evidence type="ECO:0000313" key="2">
    <source>
        <dbReference type="EMBL" id="CAK0866732.1"/>
    </source>
</evidence>
<proteinExistence type="predicted"/>
<keyword evidence="1" id="KW-1133">Transmembrane helix</keyword>
<protein>
    <recommendedName>
        <fullName evidence="4">Transmembrane protein 242</fullName>
    </recommendedName>
</protein>
<name>A0ABN9V1U4_9DINO</name>
<organism evidence="2 3">
    <name type="scientific">Prorocentrum cordatum</name>
    <dbReference type="NCBI Taxonomy" id="2364126"/>
    <lineage>
        <taxon>Eukaryota</taxon>
        <taxon>Sar</taxon>
        <taxon>Alveolata</taxon>
        <taxon>Dinophyceae</taxon>
        <taxon>Prorocentrales</taxon>
        <taxon>Prorocentraceae</taxon>
        <taxon>Prorocentrum</taxon>
    </lineage>
</organism>